<reference evidence="15 16" key="1">
    <citation type="journal article" date="2023" name="Commun. Biol.">
        <title>Genome analysis of Parmales, the sister group of diatoms, reveals the evolutionary specialization of diatoms from phago-mixotrophs to photoautotrophs.</title>
        <authorList>
            <person name="Ban H."/>
            <person name="Sato S."/>
            <person name="Yoshikawa S."/>
            <person name="Yamada K."/>
            <person name="Nakamura Y."/>
            <person name="Ichinomiya M."/>
            <person name="Sato N."/>
            <person name="Blanc-Mathieu R."/>
            <person name="Endo H."/>
            <person name="Kuwata A."/>
            <person name="Ogata H."/>
        </authorList>
    </citation>
    <scope>NUCLEOTIDE SEQUENCE [LARGE SCALE GENOMIC DNA]</scope>
</reference>
<evidence type="ECO:0000256" key="2">
    <source>
        <dbReference type="ARBA" id="ARBA00004771"/>
    </source>
</evidence>
<dbReference type="Proteomes" id="UP001165060">
    <property type="component" value="Unassembled WGS sequence"/>
</dbReference>
<name>A0ABQ6MT20_9STRA</name>
<keyword evidence="12 14" id="KW-0472">Membrane</keyword>
<gene>
    <name evidence="15" type="ORF">TeGR_g11239</name>
</gene>
<evidence type="ECO:0000256" key="14">
    <source>
        <dbReference type="RuleBase" id="RU367023"/>
    </source>
</evidence>
<keyword evidence="10 14" id="KW-1133">Transmembrane helix</keyword>
<evidence type="ECO:0000256" key="13">
    <source>
        <dbReference type="ARBA" id="ARBA00023315"/>
    </source>
</evidence>
<proteinExistence type="inferred from homology"/>
<evidence type="ECO:0000256" key="7">
    <source>
        <dbReference type="ARBA" id="ARBA00022692"/>
    </source>
</evidence>
<evidence type="ECO:0000256" key="3">
    <source>
        <dbReference type="ARBA" id="ARBA00005189"/>
    </source>
</evidence>
<keyword evidence="9 14" id="KW-0256">Endoplasmic reticulum</keyword>
<comment type="pathway">
    <text evidence="2">Glycerolipid metabolism; triacylglycerol biosynthesis.</text>
</comment>
<evidence type="ECO:0000256" key="11">
    <source>
        <dbReference type="ARBA" id="ARBA00023098"/>
    </source>
</evidence>
<protein>
    <recommendedName>
        <fullName evidence="14">Acyltransferase</fullName>
        <ecNumber evidence="14">2.3.1.-</ecNumber>
    </recommendedName>
</protein>
<keyword evidence="5" id="KW-0444">Lipid biosynthesis</keyword>
<comment type="similarity">
    <text evidence="4 14">Belongs to the diacylglycerol acyltransferase family.</text>
</comment>
<organism evidence="15 16">
    <name type="scientific">Tetraparma gracilis</name>
    <dbReference type="NCBI Taxonomy" id="2962635"/>
    <lineage>
        <taxon>Eukaryota</taxon>
        <taxon>Sar</taxon>
        <taxon>Stramenopiles</taxon>
        <taxon>Ochrophyta</taxon>
        <taxon>Bolidophyceae</taxon>
        <taxon>Parmales</taxon>
        <taxon>Triparmaceae</taxon>
        <taxon>Tetraparma</taxon>
    </lineage>
</organism>
<feature type="transmembrane region" description="Helical" evidence="14">
    <location>
        <begin position="20"/>
        <end position="37"/>
    </location>
</feature>
<evidence type="ECO:0000256" key="1">
    <source>
        <dbReference type="ARBA" id="ARBA00004477"/>
    </source>
</evidence>
<keyword evidence="8" id="KW-0319">Glycerol metabolism</keyword>
<keyword evidence="11" id="KW-0443">Lipid metabolism</keyword>
<evidence type="ECO:0000256" key="8">
    <source>
        <dbReference type="ARBA" id="ARBA00022798"/>
    </source>
</evidence>
<evidence type="ECO:0000313" key="16">
    <source>
        <dbReference type="Proteomes" id="UP001165060"/>
    </source>
</evidence>
<evidence type="ECO:0000256" key="6">
    <source>
        <dbReference type="ARBA" id="ARBA00022679"/>
    </source>
</evidence>
<evidence type="ECO:0000256" key="10">
    <source>
        <dbReference type="ARBA" id="ARBA00022989"/>
    </source>
</evidence>
<dbReference type="EC" id="2.3.1.-" evidence="14"/>
<keyword evidence="7 14" id="KW-0812">Transmembrane</keyword>
<comment type="subcellular location">
    <subcellularLocation>
        <location evidence="1 14">Endoplasmic reticulum membrane</location>
        <topology evidence="1 14">Multi-pass membrane protein</topology>
    </subcellularLocation>
</comment>
<evidence type="ECO:0000256" key="9">
    <source>
        <dbReference type="ARBA" id="ARBA00022824"/>
    </source>
</evidence>
<dbReference type="PANTHER" id="PTHR12317">
    <property type="entry name" value="DIACYLGLYCEROL O-ACYLTRANSFERASE"/>
    <property type="match status" value="1"/>
</dbReference>
<dbReference type="InterPro" id="IPR007130">
    <property type="entry name" value="DAGAT"/>
</dbReference>
<keyword evidence="6 14" id="KW-0808">Transferase</keyword>
<keyword evidence="16" id="KW-1185">Reference proteome</keyword>
<keyword evidence="13" id="KW-0012">Acyltransferase</keyword>
<dbReference type="EMBL" id="BRYB01003167">
    <property type="protein sequence ID" value="GMI31831.1"/>
    <property type="molecule type" value="Genomic_DNA"/>
</dbReference>
<evidence type="ECO:0000256" key="4">
    <source>
        <dbReference type="ARBA" id="ARBA00005420"/>
    </source>
</evidence>
<evidence type="ECO:0000256" key="12">
    <source>
        <dbReference type="ARBA" id="ARBA00023136"/>
    </source>
</evidence>
<feature type="transmembrane region" description="Helical" evidence="14">
    <location>
        <begin position="43"/>
        <end position="67"/>
    </location>
</feature>
<accession>A0ABQ6MT20</accession>
<evidence type="ECO:0000256" key="5">
    <source>
        <dbReference type="ARBA" id="ARBA00022516"/>
    </source>
</evidence>
<comment type="pathway">
    <text evidence="3">Lipid metabolism.</text>
</comment>
<sequence>MAKPPPLISHQIPHTSRLHGAISILTMLASMSLGPLIPPLILLLYALSLAPAASSLLAFAVLLHCLAGHSPRWCRFYLRSAGWFTNGVHIHFEPSTIDAVAASPSMWCMHPHGTSVGFGFSLNGAVRLRAEAEALYLPPAFVGKVPVARLRRCNGVQAPMMFNVPLLRNALLGFGCATPATREGMRGLFEGGVDFGILPGGMEEVALYTKGRERVYLRRRAGFIKYGLQHGYLVVPGYTFGECDCYTSLQAGKGLRMWMLKHVGLIVPVFWGPKWWCPALPDPDVQLNTVVGQAFRLPVIKEPTKEDVDKWHKKYIESLVEHFDTHKERFGYGDRELEIV</sequence>
<dbReference type="Pfam" id="PF03982">
    <property type="entry name" value="DAGAT"/>
    <property type="match status" value="1"/>
</dbReference>
<dbReference type="PANTHER" id="PTHR12317:SF0">
    <property type="entry name" value="ACYLTRANSFERASE"/>
    <property type="match status" value="1"/>
</dbReference>
<evidence type="ECO:0000313" key="15">
    <source>
        <dbReference type="EMBL" id="GMI31831.1"/>
    </source>
</evidence>
<comment type="caution">
    <text evidence="15">The sequence shown here is derived from an EMBL/GenBank/DDBJ whole genome shotgun (WGS) entry which is preliminary data.</text>
</comment>